<dbReference type="SUPFAM" id="SSF57184">
    <property type="entry name" value="Growth factor receptor domain"/>
    <property type="match status" value="2"/>
</dbReference>
<name>A0A9J7MJT4_BRAFL</name>
<comment type="caution">
    <text evidence="7">Lacks conserved residue(s) required for the propagation of feature annotation.</text>
</comment>
<proteinExistence type="inferred from homology"/>
<dbReference type="InterPro" id="IPR006212">
    <property type="entry name" value="Furin_repeat"/>
</dbReference>
<feature type="compositionally biased region" description="Low complexity" evidence="10">
    <location>
        <begin position="460"/>
        <end position="475"/>
    </location>
</feature>
<dbReference type="CDD" id="cd00064">
    <property type="entry name" value="FU"/>
    <property type="match status" value="1"/>
</dbReference>
<reference evidence="18" key="2">
    <citation type="submission" date="2025-08" db="UniProtKB">
        <authorList>
            <consortium name="RefSeq"/>
        </authorList>
    </citation>
    <scope>IDENTIFICATION</scope>
    <source>
        <strain evidence="18">S238N-H82</strain>
        <tissue evidence="18">Testes</tissue>
    </source>
</reference>
<dbReference type="SMART" id="SM00457">
    <property type="entry name" value="MACPF"/>
    <property type="match status" value="1"/>
</dbReference>
<dbReference type="PROSITE" id="PS01286">
    <property type="entry name" value="FA58C_2"/>
    <property type="match status" value="1"/>
</dbReference>
<dbReference type="SMART" id="SM00261">
    <property type="entry name" value="FU"/>
    <property type="match status" value="2"/>
</dbReference>
<sequence>MWTLLLRMCGVAACVAAATGAAAPDAPAPRQKRAVPAFVASAAKDVGAKVVEKLGDRIAEGVVENHQEKVVGSLEDYFSGQFDKADEEFDEVLSRSGDLLAGVKGVEEAKLRVTHGRGTHTGDTFAPASQELSLSFKHEEDDDEQDTSEGGIPQAYPHGLGPIMMNGCFGSGYAEGDPCYEAFTPIEACANIIDGATFLGVGFDGRGEYSSDSRKKSLVQRSCNGLQGYKEFHVPDQMTVQGIYDTLAETFTFSSMDEYRFYLEEKSAMTSAKGVFQQEIDKAQGHGAGGGAFGLLWSAGGGSSSQSASDRQASNFQASSQASGSSSSTSTQTFMAMLEINIYRYEIFLDFVNPEDLNLAFMRDFLSLPNSYFSVGADREYQWFIQRWGTHYITSAKFGGQLKIIKTKEITEEISEESFSQAAQSDFKKLLSTYSAQQTQTKSSSWFHSHETKNERQSASGEQSQDTTSETSTEELASRNRMEFSNEVLKAQGGSQRISAAITEFYTTSFGNLLKEWLESINEFPKAFEFTMQPLPDLLNMNLDSLFPSGITDYGCFGSSLSTDSAGRRYYTQEVPIANSTSTTTEIRYCDFAAQEDMQLAMDNRRLALERAIAVYLEEGPILTSDFAVQAGEPGCETAELALLDGANAGAPSWEYMISGQEFTVIFDMPNNIPNLLTAKASVDVKFVYNRWLTVRRGRTPHLYDGHDNGNSGDVSWKKISVGGLVMSYEEDSGLLTVSQDDFDASSAAIYDVPAWVNGMTIARVEFKSLLEQLSQQSTETRGDMPCNLKWSNSHRMDPTAGGRCIHFTAASEGDIFVVFAGIPHQHETWLYIEISPKAVAIYKSMRLAVTQLDQGATGLGSATLYQSFFVCITEDLEAGRTIVQYGKTPDNEERAHVWLDFQFREVFSLRYYAFGSGAHSVKLMGVTQVDNALEEFLVCREGTHKSGNRCLQVCHEECEGCRTTGSDDPRDCITCVNMKVPFPYLDGVVGDFECVAACPDTMAAPPGSSVCACIKRMEDVTAEGVVTCVAECPLTHYDDNDVCRMCNSFCEDVSEDGTRVCTGPTVDECHSCLYRSQDGSCVDGCDPGQQAVAGTTEDWLARDPSWAVDSAGTPYVGGNGVVYDAAKTLDGDTVTYWNPGGTGHNYNDWWIVLDLAAAHTLSSVGITNAGDTTHDVAQFTLQKSGIGSPYNWEDVVSVTNVQGGTNQRQEFGGFEGTARYWRFLITRTHSGWQPWLRELDLYGIEAGCTNRLGMESGAIPDNSITASSYWDTSTTEHAPYRGRLNGAAGVGSWAAGTNTVGQWLQVDLGERKRVTGTIIQGRLHHADQWVTSYKLQFSSNGISWTTYAGNDGSEKVFPGNNDRNTPVTNLLDNPTDARYVRFLPQSWNGHMCMRAEILGCGVSNSQFSCEPCPAGHRCVNGDQVAEACPAGTASNAGGTACDPCPAGEFSGADGSSACQQCPAGTFNTAGSSTSCQDCPANTYSHPAGSTSCQDCPAGSISSAGSGTCSNINECASNPCQNGGFCNDETNRYSCSCPSGYGGTNCQININECLSNPCRNGGNCVDRVDGYTCTCVGHYMGTHCDKAIRLVGGSLENEGRVEVLHNNQWGTVCDDSWDINDAHVVCRMLGYADAHEARSGAAFGIGTGPIWLDDVGCSGTESSLADCNHRGWGSHNCGHTEDAGVVCSSPCPNPPILSAASISGCGAPYSEGETCTYSCNSGYFVDGGSRTRTCSGAGTWSGSDLVCTRQSCYWEGTAVFCNPGGCDWGIYVRSSKCGDGACCWTGNKIYCCNGV</sequence>
<dbReference type="Gene3D" id="2.60.120.260">
    <property type="entry name" value="Galactose-binding domain-like"/>
    <property type="match status" value="2"/>
</dbReference>
<feature type="disulfide bond" evidence="8">
    <location>
        <begin position="1657"/>
        <end position="1667"/>
    </location>
</feature>
<evidence type="ECO:0000313" key="17">
    <source>
        <dbReference type="Proteomes" id="UP000001554"/>
    </source>
</evidence>
<dbReference type="CDD" id="cd00033">
    <property type="entry name" value="CCP"/>
    <property type="match status" value="1"/>
</dbReference>
<evidence type="ECO:0000256" key="4">
    <source>
        <dbReference type="ARBA" id="ARBA00022737"/>
    </source>
</evidence>
<feature type="disulfide bond" evidence="7">
    <location>
        <begin position="1537"/>
        <end position="1546"/>
    </location>
</feature>
<feature type="domain" description="F5/8 type C" evidence="12">
    <location>
        <begin position="1089"/>
        <end position="1245"/>
    </location>
</feature>
<dbReference type="GO" id="GO:0005509">
    <property type="term" value="F:calcium ion binding"/>
    <property type="evidence" value="ECO:0007669"/>
    <property type="project" value="InterPro"/>
</dbReference>
<feature type="domain" description="F5/8 type C" evidence="12">
    <location>
        <begin position="1249"/>
        <end position="1401"/>
    </location>
</feature>
<dbReference type="InterPro" id="IPR000421">
    <property type="entry name" value="FA58C"/>
</dbReference>
<comment type="similarity">
    <text evidence="1">Belongs to the CRELD family.</text>
</comment>
<dbReference type="FunFam" id="3.10.250.10:FF:000006">
    <property type="entry name" value="neurotrypsin isoform X2"/>
    <property type="match status" value="1"/>
</dbReference>
<evidence type="ECO:0000256" key="11">
    <source>
        <dbReference type="SAM" id="SignalP"/>
    </source>
</evidence>
<dbReference type="Pfam" id="PF01823">
    <property type="entry name" value="MACPF"/>
    <property type="match status" value="1"/>
</dbReference>
<keyword evidence="2 7" id="KW-0245">EGF-like domain</keyword>
<dbReference type="InterPro" id="IPR000152">
    <property type="entry name" value="EGF-type_Asp/Asn_hydroxyl_site"/>
</dbReference>
<dbReference type="Pfam" id="PF00530">
    <property type="entry name" value="SRCR"/>
    <property type="match status" value="1"/>
</dbReference>
<dbReference type="SUPFAM" id="SSF57535">
    <property type="entry name" value="Complement control module/SCR domain"/>
    <property type="match status" value="1"/>
</dbReference>
<dbReference type="PROSITE" id="PS50022">
    <property type="entry name" value="FA58C_3"/>
    <property type="match status" value="2"/>
</dbReference>
<dbReference type="RefSeq" id="XP_035669531.1">
    <property type="nucleotide sequence ID" value="XM_035813638.1"/>
</dbReference>
<dbReference type="Pfam" id="PF07699">
    <property type="entry name" value="Ephrin_rec_like"/>
    <property type="match status" value="1"/>
</dbReference>
<evidence type="ECO:0000256" key="9">
    <source>
        <dbReference type="PROSITE-ProRule" id="PRU00302"/>
    </source>
</evidence>
<feature type="region of interest" description="Disordered" evidence="10">
    <location>
        <begin position="304"/>
        <end position="328"/>
    </location>
</feature>
<feature type="signal peptide" evidence="11">
    <location>
        <begin position="1"/>
        <end position="17"/>
    </location>
</feature>
<evidence type="ECO:0000256" key="7">
    <source>
        <dbReference type="PROSITE-ProRule" id="PRU00076"/>
    </source>
</evidence>
<dbReference type="CDD" id="cd00057">
    <property type="entry name" value="FA58C"/>
    <property type="match status" value="1"/>
</dbReference>
<gene>
    <name evidence="18" type="primary">LOC118411381</name>
</gene>
<evidence type="ECO:0000259" key="14">
    <source>
        <dbReference type="PROSITE" id="PS50287"/>
    </source>
</evidence>
<reference evidence="17" key="1">
    <citation type="journal article" date="2020" name="Nat. Ecol. Evol.">
        <title>Deeply conserved synteny resolves early events in vertebrate evolution.</title>
        <authorList>
            <person name="Simakov O."/>
            <person name="Marletaz F."/>
            <person name="Yue J.X."/>
            <person name="O'Connell B."/>
            <person name="Jenkins J."/>
            <person name="Brandt A."/>
            <person name="Calef R."/>
            <person name="Tung C.H."/>
            <person name="Huang T.K."/>
            <person name="Schmutz J."/>
            <person name="Satoh N."/>
            <person name="Yu J.K."/>
            <person name="Putnam N.H."/>
            <person name="Green R.E."/>
            <person name="Rokhsar D.S."/>
        </authorList>
    </citation>
    <scope>NUCLEOTIDE SEQUENCE [LARGE SCALE GENOMIC DNA]</scope>
    <source>
        <strain evidence="17">S238N-H82</strain>
    </source>
</reference>
<dbReference type="FunFam" id="2.10.25.10:FF:000117">
    <property type="entry name" value="Delta-like protein"/>
    <property type="match status" value="1"/>
</dbReference>
<feature type="domain" description="EGF-like" evidence="13">
    <location>
        <begin position="1549"/>
        <end position="1585"/>
    </location>
</feature>
<dbReference type="Gene3D" id="3.10.250.10">
    <property type="entry name" value="SRCR-like domain"/>
    <property type="match status" value="1"/>
</dbReference>
<dbReference type="CDD" id="cd00185">
    <property type="entry name" value="TNFRSF"/>
    <property type="match status" value="1"/>
</dbReference>
<feature type="domain" description="Sushi" evidence="15">
    <location>
        <begin position="1689"/>
        <end position="1749"/>
    </location>
</feature>
<dbReference type="FunFam" id="2.60.120.260:FF:000002">
    <property type="entry name" value="Coagulation factor VIII"/>
    <property type="match status" value="1"/>
</dbReference>
<dbReference type="Gene3D" id="2.10.220.10">
    <property type="entry name" value="Hormone Receptor, Insulin-like Growth Factor Receptor 1, Chain A, domain 2"/>
    <property type="match status" value="1"/>
</dbReference>
<dbReference type="InterPro" id="IPR008979">
    <property type="entry name" value="Galactose-bd-like_sf"/>
</dbReference>
<dbReference type="GeneID" id="118411381"/>
<keyword evidence="3 11" id="KW-0732">Signal</keyword>
<keyword evidence="17" id="KW-1185">Reference proteome</keyword>
<evidence type="ECO:0000256" key="2">
    <source>
        <dbReference type="ARBA" id="ARBA00022536"/>
    </source>
</evidence>
<dbReference type="InterPro" id="IPR000742">
    <property type="entry name" value="EGF"/>
</dbReference>
<keyword evidence="5 8" id="KW-1015">Disulfide bond</keyword>
<evidence type="ECO:0000259" key="16">
    <source>
        <dbReference type="PROSITE" id="PS51412"/>
    </source>
</evidence>
<dbReference type="InterPro" id="IPR018097">
    <property type="entry name" value="EGF_Ca-bd_CS"/>
</dbReference>
<feature type="domain" description="EGF-like" evidence="13">
    <location>
        <begin position="1511"/>
        <end position="1547"/>
    </location>
</feature>
<evidence type="ECO:0000259" key="12">
    <source>
        <dbReference type="PROSITE" id="PS50022"/>
    </source>
</evidence>
<dbReference type="Gene3D" id="2.10.25.10">
    <property type="entry name" value="Laminin"/>
    <property type="match status" value="2"/>
</dbReference>
<protein>
    <submittedName>
        <fullName evidence="18">Uncharacterized protein LOC118411381</fullName>
    </submittedName>
</protein>
<dbReference type="PANTHER" id="PTHR46549">
    <property type="entry name" value="MACPF DOMAIN-CONTAINING PROTEIN"/>
    <property type="match status" value="1"/>
</dbReference>
<dbReference type="InterPro" id="IPR036772">
    <property type="entry name" value="SRCR-like_dom_sf"/>
</dbReference>
<dbReference type="PROSITE" id="PS50923">
    <property type="entry name" value="SUSHI"/>
    <property type="match status" value="1"/>
</dbReference>
<accession>A0A9J7MJT4</accession>
<dbReference type="SMART" id="SM00202">
    <property type="entry name" value="SR"/>
    <property type="match status" value="1"/>
</dbReference>
<dbReference type="SMART" id="SM01411">
    <property type="entry name" value="Ephrin_rec_like"/>
    <property type="match status" value="2"/>
</dbReference>
<dbReference type="PROSITE" id="PS01186">
    <property type="entry name" value="EGF_2"/>
    <property type="match status" value="1"/>
</dbReference>
<dbReference type="PROSITE" id="PS00022">
    <property type="entry name" value="EGF_1"/>
    <property type="match status" value="2"/>
</dbReference>
<dbReference type="Proteomes" id="UP000001554">
    <property type="component" value="Chromosome 3"/>
</dbReference>
<feature type="region of interest" description="Disordered" evidence="10">
    <location>
        <begin position="442"/>
        <end position="480"/>
    </location>
</feature>
<evidence type="ECO:0000256" key="10">
    <source>
        <dbReference type="SAM" id="MobiDB-lite"/>
    </source>
</evidence>
<keyword evidence="4" id="KW-0677">Repeat</keyword>
<dbReference type="InterPro" id="IPR035976">
    <property type="entry name" value="Sushi/SCR/CCP_sf"/>
</dbReference>
<dbReference type="InterPro" id="IPR001881">
    <property type="entry name" value="EGF-like_Ca-bd_dom"/>
</dbReference>
<dbReference type="SUPFAM" id="SSF57196">
    <property type="entry name" value="EGF/Laminin"/>
    <property type="match status" value="2"/>
</dbReference>
<dbReference type="SMART" id="SM00179">
    <property type="entry name" value="EGF_CA"/>
    <property type="match status" value="2"/>
</dbReference>
<feature type="disulfide bond" evidence="8">
    <location>
        <begin position="1613"/>
        <end position="1677"/>
    </location>
</feature>
<keyword evidence="6" id="KW-0325">Glycoprotein</keyword>
<feature type="disulfide bond" evidence="8">
    <location>
        <begin position="1626"/>
        <end position="1687"/>
    </location>
</feature>
<dbReference type="InterPro" id="IPR001190">
    <property type="entry name" value="SRCR"/>
</dbReference>
<dbReference type="PROSITE" id="PS01187">
    <property type="entry name" value="EGF_CA"/>
    <property type="match status" value="2"/>
</dbReference>
<dbReference type="PROSITE" id="PS00420">
    <property type="entry name" value="SRCR_1"/>
    <property type="match status" value="1"/>
</dbReference>
<feature type="domain" description="MACPF" evidence="16">
    <location>
        <begin position="175"/>
        <end position="569"/>
    </location>
</feature>
<evidence type="ECO:0000259" key="13">
    <source>
        <dbReference type="PROSITE" id="PS50026"/>
    </source>
</evidence>
<dbReference type="InterPro" id="IPR000436">
    <property type="entry name" value="Sushi_SCR_CCP_dom"/>
</dbReference>
<keyword evidence="9" id="KW-0768">Sushi</keyword>
<dbReference type="SUPFAM" id="SSF49785">
    <property type="entry name" value="Galactose-binding domain-like"/>
    <property type="match status" value="2"/>
</dbReference>
<feature type="disulfide bond" evidence="9">
    <location>
        <begin position="1691"/>
        <end position="1734"/>
    </location>
</feature>
<dbReference type="KEGG" id="bfo:118411381"/>
<dbReference type="Pfam" id="PF00754">
    <property type="entry name" value="F5_F8_type_C"/>
    <property type="match status" value="2"/>
</dbReference>
<evidence type="ECO:0000256" key="8">
    <source>
        <dbReference type="PROSITE-ProRule" id="PRU00196"/>
    </source>
</evidence>
<dbReference type="SMART" id="SM00032">
    <property type="entry name" value="CCP"/>
    <property type="match status" value="1"/>
</dbReference>
<evidence type="ECO:0000256" key="3">
    <source>
        <dbReference type="ARBA" id="ARBA00022729"/>
    </source>
</evidence>
<feature type="region of interest" description="Disordered" evidence="10">
    <location>
        <begin position="137"/>
        <end position="156"/>
    </location>
</feature>
<dbReference type="SUPFAM" id="SSF56487">
    <property type="entry name" value="SRCR-like"/>
    <property type="match status" value="1"/>
</dbReference>
<dbReference type="SMART" id="SM00231">
    <property type="entry name" value="FA58C"/>
    <property type="match status" value="1"/>
</dbReference>
<evidence type="ECO:0000256" key="6">
    <source>
        <dbReference type="ARBA" id="ARBA00023180"/>
    </source>
</evidence>
<dbReference type="OrthoDB" id="7357196at2759"/>
<dbReference type="SMART" id="SM00181">
    <property type="entry name" value="EGF"/>
    <property type="match status" value="3"/>
</dbReference>
<dbReference type="GO" id="GO:0016020">
    <property type="term" value="C:membrane"/>
    <property type="evidence" value="ECO:0007669"/>
    <property type="project" value="InterPro"/>
</dbReference>
<dbReference type="PROSITE" id="PS50287">
    <property type="entry name" value="SRCR_2"/>
    <property type="match status" value="1"/>
</dbReference>
<dbReference type="InterPro" id="IPR009030">
    <property type="entry name" value="Growth_fac_rcpt_cys_sf"/>
</dbReference>
<dbReference type="PRINTS" id="PR00258">
    <property type="entry name" value="SPERACTRCPTR"/>
</dbReference>
<dbReference type="FunFam" id="2.10.25.10:FF:000122">
    <property type="entry name" value="Protein crumbs homolog 2"/>
    <property type="match status" value="1"/>
</dbReference>
<evidence type="ECO:0000313" key="18">
    <source>
        <dbReference type="RefSeq" id="XP_035669531.1"/>
    </source>
</evidence>
<organism evidence="17 18">
    <name type="scientific">Branchiostoma floridae</name>
    <name type="common">Florida lancelet</name>
    <name type="synonym">Amphioxus</name>
    <dbReference type="NCBI Taxonomy" id="7739"/>
    <lineage>
        <taxon>Eukaryota</taxon>
        <taxon>Metazoa</taxon>
        <taxon>Chordata</taxon>
        <taxon>Cephalochordata</taxon>
        <taxon>Leptocardii</taxon>
        <taxon>Amphioxiformes</taxon>
        <taxon>Branchiostomatidae</taxon>
        <taxon>Branchiostoma</taxon>
    </lineage>
</organism>
<dbReference type="CDD" id="cd00054">
    <property type="entry name" value="EGF_CA"/>
    <property type="match status" value="2"/>
</dbReference>
<feature type="chain" id="PRO_5039929049" evidence="11">
    <location>
        <begin position="18"/>
        <end position="1795"/>
    </location>
</feature>
<evidence type="ECO:0000256" key="1">
    <source>
        <dbReference type="ARBA" id="ARBA00005897"/>
    </source>
</evidence>
<dbReference type="InterPro" id="IPR011641">
    <property type="entry name" value="Tyr-kin_ephrin_A/B_rcpt-like"/>
</dbReference>
<feature type="disulfide bond" evidence="7">
    <location>
        <begin position="1575"/>
        <end position="1584"/>
    </location>
</feature>
<evidence type="ECO:0000259" key="15">
    <source>
        <dbReference type="PROSITE" id="PS50923"/>
    </source>
</evidence>
<dbReference type="Pfam" id="PF00008">
    <property type="entry name" value="EGF"/>
    <property type="match status" value="1"/>
</dbReference>
<dbReference type="PANTHER" id="PTHR46549:SF1">
    <property type="entry name" value="MACPF DOMAIN-CONTAINING PROTEIN"/>
    <property type="match status" value="1"/>
</dbReference>
<dbReference type="PROSITE" id="PS51412">
    <property type="entry name" value="MACPF_2"/>
    <property type="match status" value="1"/>
</dbReference>
<feature type="domain" description="SRCR" evidence="14">
    <location>
        <begin position="1588"/>
        <end position="1688"/>
    </location>
</feature>
<evidence type="ECO:0000256" key="5">
    <source>
        <dbReference type="ARBA" id="ARBA00023157"/>
    </source>
</evidence>
<dbReference type="InterPro" id="IPR020864">
    <property type="entry name" value="MACPF"/>
</dbReference>
<dbReference type="Gene3D" id="2.10.50.10">
    <property type="entry name" value="Tumor Necrosis Factor Receptor, subunit A, domain 2"/>
    <property type="match status" value="1"/>
</dbReference>
<dbReference type="PROSITE" id="PS00010">
    <property type="entry name" value="ASX_HYDROXYL"/>
    <property type="match status" value="2"/>
</dbReference>
<dbReference type="PROSITE" id="PS50026">
    <property type="entry name" value="EGF_3"/>
    <property type="match status" value="2"/>
</dbReference>
<dbReference type="Gene3D" id="2.10.70.10">
    <property type="entry name" value="Complement Module, domain 1"/>
    <property type="match status" value="1"/>
</dbReference>